<keyword evidence="3" id="KW-1185">Reference proteome</keyword>
<dbReference type="PANTHER" id="PTHR43135:SF3">
    <property type="entry name" value="ALPHA-D-RIBOSE 1-METHYLPHOSPHONATE 5-TRIPHOSPHATE DIPHOSPHATASE"/>
    <property type="match status" value="1"/>
</dbReference>
<dbReference type="PANTHER" id="PTHR43135">
    <property type="entry name" value="ALPHA-D-RIBOSE 1-METHYLPHOSPHONATE 5-TRIPHOSPHATE DIPHOSPHATASE"/>
    <property type="match status" value="1"/>
</dbReference>
<dbReference type="EMBL" id="JACIEJ010000001">
    <property type="protein sequence ID" value="MBB3984117.1"/>
    <property type="molecule type" value="Genomic_DNA"/>
</dbReference>
<dbReference type="SUPFAM" id="SSF51556">
    <property type="entry name" value="Metallo-dependent hydrolases"/>
    <property type="match status" value="1"/>
</dbReference>
<keyword evidence="2" id="KW-0378">Hydrolase</keyword>
<dbReference type="AlphaFoldDB" id="A0A7W6DNT2"/>
<dbReference type="EC" id="3.6.1.63" evidence="2"/>
<dbReference type="InterPro" id="IPR013108">
    <property type="entry name" value="Amidohydro_3"/>
</dbReference>
<dbReference type="InterPro" id="IPR012696">
    <property type="entry name" value="PhnM"/>
</dbReference>
<dbReference type="Gene3D" id="3.20.20.140">
    <property type="entry name" value="Metal-dependent hydrolases"/>
    <property type="match status" value="1"/>
</dbReference>
<dbReference type="GO" id="GO:0016810">
    <property type="term" value="F:hydrolase activity, acting on carbon-nitrogen (but not peptide) bonds"/>
    <property type="evidence" value="ECO:0007669"/>
    <property type="project" value="InterPro"/>
</dbReference>
<protein>
    <submittedName>
        <fullName evidence="2">Alpha-D-ribose 1-methylphosphonate 5-triphosphate diphosphatase</fullName>
        <ecNumber evidence="2">3.6.1.63</ecNumber>
    </submittedName>
</protein>
<dbReference type="Pfam" id="PF07969">
    <property type="entry name" value="Amidohydro_3"/>
    <property type="match status" value="1"/>
</dbReference>
<gene>
    <name evidence="2" type="ORF">GGQ68_000428</name>
</gene>
<dbReference type="InterPro" id="IPR032466">
    <property type="entry name" value="Metal_Hydrolase"/>
</dbReference>
<comment type="caution">
    <text evidence="2">The sequence shown here is derived from an EMBL/GenBank/DDBJ whole genome shotgun (WGS) entry which is preliminary data.</text>
</comment>
<evidence type="ECO:0000313" key="2">
    <source>
        <dbReference type="EMBL" id="MBB3984117.1"/>
    </source>
</evidence>
<organism evidence="2 3">
    <name type="scientific">Sagittula marina</name>
    <dbReference type="NCBI Taxonomy" id="943940"/>
    <lineage>
        <taxon>Bacteria</taxon>
        <taxon>Pseudomonadati</taxon>
        <taxon>Pseudomonadota</taxon>
        <taxon>Alphaproteobacteria</taxon>
        <taxon>Rhodobacterales</taxon>
        <taxon>Roseobacteraceae</taxon>
        <taxon>Sagittula</taxon>
    </lineage>
</organism>
<name>A0A7W6DNT2_9RHOB</name>
<feature type="domain" description="Amidohydrolase 3" evidence="1">
    <location>
        <begin position="281"/>
        <end position="359"/>
    </location>
</feature>
<proteinExistence type="predicted"/>
<dbReference type="Proteomes" id="UP000541426">
    <property type="component" value="Unassembled WGS sequence"/>
</dbReference>
<dbReference type="InterPro" id="IPR051781">
    <property type="entry name" value="Metallo-dep_Hydrolase"/>
</dbReference>
<accession>A0A7W6DNT2</accession>
<sequence>MSLDMTLNGARVLTPEGWDSCAVPVSGGLIADCAVGRAVDLSGYDLLPGLVDAHGDGFERHMAPRRGALRERDAGMLAVAAELAACGITTAVIAQFWSWEGGLRGPDFAREVFESVDVMRGSVPVDMRLQLRLETHFLDEFAAAEAAIARFGIRYVVFNDHLPHARLAEGRKPPRLTGQALKSRRNPEDYFRLLLDLHARGPEVGPAVEALCARLVAQGVTLGSHDDQTEADRSVWRARGARVSEFPETLEAAQAARDGGDFTVLGAPNVVRGASHAGNASAQDLIAAGLCDALASDYHYPSPARAAWRCVELGLLDVAGAWALVSSGPARLLGLTDRGVIAPGQRADLVVMERDSRRIVATLAGGQVAWMSGPVAGRFVG</sequence>
<reference evidence="2 3" key="1">
    <citation type="submission" date="2020-08" db="EMBL/GenBank/DDBJ databases">
        <title>Genomic Encyclopedia of Type Strains, Phase IV (KMG-IV): sequencing the most valuable type-strain genomes for metagenomic binning, comparative biology and taxonomic classification.</title>
        <authorList>
            <person name="Goeker M."/>
        </authorList>
    </citation>
    <scope>NUCLEOTIDE SEQUENCE [LARGE SCALE GENOMIC DNA]</scope>
    <source>
        <strain evidence="2 3">DSM 102235</strain>
    </source>
</reference>
<dbReference type="GO" id="GO:0019700">
    <property type="term" value="P:organic phosphonate catabolic process"/>
    <property type="evidence" value="ECO:0007669"/>
    <property type="project" value="InterPro"/>
</dbReference>
<evidence type="ECO:0000313" key="3">
    <source>
        <dbReference type="Proteomes" id="UP000541426"/>
    </source>
</evidence>
<evidence type="ECO:0000259" key="1">
    <source>
        <dbReference type="Pfam" id="PF07969"/>
    </source>
</evidence>
<dbReference type="SUPFAM" id="SSF51338">
    <property type="entry name" value="Composite domain of metallo-dependent hydrolases"/>
    <property type="match status" value="1"/>
</dbReference>
<dbReference type="NCBIfam" id="NF011987">
    <property type="entry name" value="PRK15446.2-3"/>
    <property type="match status" value="1"/>
</dbReference>
<dbReference type="PIRSF" id="PIRSF038971">
    <property type="entry name" value="PhnM"/>
    <property type="match status" value="1"/>
</dbReference>
<dbReference type="RefSeq" id="WP_183962732.1">
    <property type="nucleotide sequence ID" value="NZ_BAABBZ010000012.1"/>
</dbReference>
<dbReference type="InterPro" id="IPR011059">
    <property type="entry name" value="Metal-dep_hydrolase_composite"/>
</dbReference>